<dbReference type="InterPro" id="IPR004827">
    <property type="entry name" value="bZIP"/>
</dbReference>
<protein>
    <recommendedName>
        <fullName evidence="5">BZIP domain-containing protein</fullName>
    </recommendedName>
</protein>
<dbReference type="Gene3D" id="3.30.160.60">
    <property type="entry name" value="Classic Zinc Finger"/>
    <property type="match status" value="1"/>
</dbReference>
<organism evidence="6 7">
    <name type="scientific">Fraxinus pennsylvanica</name>
    <dbReference type="NCBI Taxonomy" id="56036"/>
    <lineage>
        <taxon>Eukaryota</taxon>
        <taxon>Viridiplantae</taxon>
        <taxon>Streptophyta</taxon>
        <taxon>Embryophyta</taxon>
        <taxon>Tracheophyta</taxon>
        <taxon>Spermatophyta</taxon>
        <taxon>Magnoliopsida</taxon>
        <taxon>eudicotyledons</taxon>
        <taxon>Gunneridae</taxon>
        <taxon>Pentapetalae</taxon>
        <taxon>asterids</taxon>
        <taxon>lamiids</taxon>
        <taxon>Lamiales</taxon>
        <taxon>Oleaceae</taxon>
        <taxon>Oleeae</taxon>
        <taxon>Fraxinus</taxon>
    </lineage>
</organism>
<dbReference type="InterPro" id="IPR046347">
    <property type="entry name" value="bZIP_sf"/>
</dbReference>
<dbReference type="AlphaFoldDB" id="A0AAD2A4P5"/>
<keyword evidence="4" id="KW-0175">Coiled coil</keyword>
<evidence type="ECO:0000256" key="2">
    <source>
        <dbReference type="ARBA" id="ARBA00023163"/>
    </source>
</evidence>
<name>A0AAD2A4P5_9LAMI</name>
<dbReference type="EMBL" id="OU503053">
    <property type="protein sequence ID" value="CAI9781490.1"/>
    <property type="molecule type" value="Genomic_DNA"/>
</dbReference>
<dbReference type="InterPro" id="IPR052483">
    <property type="entry name" value="bZIP_transcription_regulators"/>
</dbReference>
<dbReference type="PANTHER" id="PTHR46391:SF17">
    <property type="entry name" value="BASIC LEUCINE ZIPPER 19-LIKE"/>
    <property type="match status" value="1"/>
</dbReference>
<feature type="coiled-coil region" evidence="4">
    <location>
        <begin position="128"/>
        <end position="183"/>
    </location>
</feature>
<accession>A0AAD2A4P5</accession>
<evidence type="ECO:0000256" key="3">
    <source>
        <dbReference type="ARBA" id="ARBA00023242"/>
    </source>
</evidence>
<evidence type="ECO:0000313" key="6">
    <source>
        <dbReference type="EMBL" id="CAI9781490.1"/>
    </source>
</evidence>
<keyword evidence="3" id="KW-0539">Nucleus</keyword>
<dbReference type="GO" id="GO:0045893">
    <property type="term" value="P:positive regulation of DNA-templated transcription"/>
    <property type="evidence" value="ECO:0007669"/>
    <property type="project" value="TreeGrafter"/>
</dbReference>
<reference evidence="6" key="1">
    <citation type="submission" date="2023-05" db="EMBL/GenBank/DDBJ databases">
        <authorList>
            <person name="Huff M."/>
        </authorList>
    </citation>
    <scope>NUCLEOTIDE SEQUENCE</scope>
</reference>
<dbReference type="PANTHER" id="PTHR46391">
    <property type="entry name" value="BASIC LEUCINE ZIPPER 34"/>
    <property type="match status" value="1"/>
</dbReference>
<gene>
    <name evidence="6" type="ORF">FPE_LOCUS28920</name>
</gene>
<dbReference type="GO" id="GO:0003700">
    <property type="term" value="F:DNA-binding transcription factor activity"/>
    <property type="evidence" value="ECO:0007669"/>
    <property type="project" value="InterPro"/>
</dbReference>
<evidence type="ECO:0000259" key="5">
    <source>
        <dbReference type="PROSITE" id="PS00036"/>
    </source>
</evidence>
<keyword evidence="1" id="KW-0805">Transcription regulation</keyword>
<keyword evidence="2" id="KW-0804">Transcription</keyword>
<dbReference type="Proteomes" id="UP000834106">
    <property type="component" value="Chromosome 18"/>
</dbReference>
<evidence type="ECO:0000313" key="7">
    <source>
        <dbReference type="Proteomes" id="UP000834106"/>
    </source>
</evidence>
<dbReference type="SUPFAM" id="SSF57959">
    <property type="entry name" value="Leucine zipper domain"/>
    <property type="match status" value="1"/>
</dbReference>
<dbReference type="GO" id="GO:0003677">
    <property type="term" value="F:DNA binding"/>
    <property type="evidence" value="ECO:0007669"/>
    <property type="project" value="TreeGrafter"/>
</dbReference>
<proteinExistence type="predicted"/>
<dbReference type="GO" id="GO:0005634">
    <property type="term" value="C:nucleus"/>
    <property type="evidence" value="ECO:0007669"/>
    <property type="project" value="TreeGrafter"/>
</dbReference>
<evidence type="ECO:0000256" key="1">
    <source>
        <dbReference type="ARBA" id="ARBA00023015"/>
    </source>
</evidence>
<dbReference type="SMART" id="SM00338">
    <property type="entry name" value="BRLZ"/>
    <property type="match status" value="1"/>
</dbReference>
<keyword evidence="7" id="KW-1185">Reference proteome</keyword>
<sequence>MGSKSPGGKGGERRQRLQVNLVINSQNLRMKPSYSTLQPSSIPVRGNNGKDPISETWDGTFKFGILSQWSTPGRPRATRKTFSLDEAIEHELKSGRKIDRDMDPMKLRRIISNKLSAQRTRMRILEYIQALEEMVNRNQAMISHLKRQVESCKNGNKMLVMHKENLQRQFKFFENESKRGQVEHEAMKHELQHLKEISKDMQLGFCQYGNVQQLPFDPLYQQQCPSTSGHVQSSHTNLQGYSAAPSGRNYLWSSNINGSCQQSTSELNIELADTDQYLNFDALNADPSKVTQNLRMEPSCSAMQTNLMPVNGNSGEDLISETWDGTFKFGILSQWSTTRRPQLNMHSNLAIK</sequence>
<dbReference type="PROSITE" id="PS00036">
    <property type="entry name" value="BZIP_BASIC"/>
    <property type="match status" value="1"/>
</dbReference>
<feature type="domain" description="BZIP" evidence="5">
    <location>
        <begin position="108"/>
        <end position="123"/>
    </location>
</feature>
<evidence type="ECO:0000256" key="4">
    <source>
        <dbReference type="SAM" id="Coils"/>
    </source>
</evidence>